<dbReference type="OrthoDB" id="4412616at2"/>
<dbReference type="EMBL" id="CP045032">
    <property type="protein sequence ID" value="QFQ03128.1"/>
    <property type="molecule type" value="Genomic_DNA"/>
</dbReference>
<proteinExistence type="predicted"/>
<keyword evidence="2" id="KW-0472">Membrane</keyword>
<gene>
    <name evidence="3" type="ORF">CUROG_08900</name>
</gene>
<dbReference type="AlphaFoldDB" id="A0A5J6Z7U5"/>
<feature type="region of interest" description="Disordered" evidence="1">
    <location>
        <begin position="88"/>
        <end position="131"/>
    </location>
</feature>
<evidence type="ECO:0000313" key="4">
    <source>
        <dbReference type="Proteomes" id="UP000326711"/>
    </source>
</evidence>
<organism evidence="3 4">
    <name type="scientific">Corynebacterium urogenitale</name>
    <dbReference type="NCBI Taxonomy" id="2487892"/>
    <lineage>
        <taxon>Bacteria</taxon>
        <taxon>Bacillati</taxon>
        <taxon>Actinomycetota</taxon>
        <taxon>Actinomycetes</taxon>
        <taxon>Mycobacteriales</taxon>
        <taxon>Corynebacteriaceae</taxon>
        <taxon>Corynebacterium</taxon>
    </lineage>
</organism>
<keyword evidence="2" id="KW-0812">Transmembrane</keyword>
<sequence>MEGLDYIESMINGQQPYPSKWNPQGAPQQAGGMLPQDTAPWDQQQGKGLRIVAIVGAFLAVCAVALAGYHLIVGPDTSGAEDTVAVAEPTTQNSGEPTKDSGAESQDSGEAKPELKGEYRVSGPTTDGFGANVRDAFMREYRKGGSLPESVTAPSPTTGLTYTMTCTPSGEEVHCTGGNDAHVYIR</sequence>
<dbReference type="RefSeq" id="WP_151903410.1">
    <property type="nucleotide sequence ID" value="NZ_CP045032.1"/>
</dbReference>
<evidence type="ECO:0000256" key="1">
    <source>
        <dbReference type="SAM" id="MobiDB-lite"/>
    </source>
</evidence>
<evidence type="ECO:0000313" key="3">
    <source>
        <dbReference type="EMBL" id="QFQ03128.1"/>
    </source>
</evidence>
<evidence type="ECO:0000256" key="2">
    <source>
        <dbReference type="SAM" id="Phobius"/>
    </source>
</evidence>
<name>A0A5J6Z7U5_9CORY</name>
<keyword evidence="2" id="KW-1133">Transmembrane helix</keyword>
<feature type="compositionally biased region" description="Basic and acidic residues" evidence="1">
    <location>
        <begin position="109"/>
        <end position="119"/>
    </location>
</feature>
<feature type="transmembrane region" description="Helical" evidence="2">
    <location>
        <begin position="51"/>
        <end position="72"/>
    </location>
</feature>
<keyword evidence="4" id="KW-1185">Reference proteome</keyword>
<protein>
    <submittedName>
        <fullName evidence="3">Uncharacterized protein</fullName>
    </submittedName>
</protein>
<dbReference type="Proteomes" id="UP000326711">
    <property type="component" value="Chromosome"/>
</dbReference>
<reference evidence="4" key="1">
    <citation type="submission" date="2019-10" db="EMBL/GenBank/DDBJ databases">
        <title>Complete genome sequence of Corynebacterium urogenitalis DSM 108747, isolated from the genital tract of a cow.</title>
        <authorList>
            <person name="Ruckert C."/>
            <person name="Ballas P."/>
            <person name="Wagener K."/>
            <person name="Drillich M."/>
            <person name="Kaempfer P."/>
            <person name="Busse H.-J."/>
            <person name="Ehling-Schulz M."/>
        </authorList>
    </citation>
    <scope>NUCLEOTIDE SEQUENCE [LARGE SCALE GENOMIC DNA]</scope>
    <source>
        <strain evidence="4">LMM 1652</strain>
    </source>
</reference>
<dbReference type="KEGG" id="cuo:CUROG_08900"/>
<accession>A0A5J6Z7U5</accession>